<gene>
    <name evidence="3" type="ORF">D9758_014862</name>
</gene>
<accession>A0A8H5CTF5</accession>
<keyword evidence="4" id="KW-1185">Reference proteome</keyword>
<dbReference type="SMART" id="SM00358">
    <property type="entry name" value="DSRM"/>
    <property type="match status" value="1"/>
</dbReference>
<evidence type="ECO:0000313" key="4">
    <source>
        <dbReference type="Proteomes" id="UP000559256"/>
    </source>
</evidence>
<keyword evidence="1" id="KW-0694">RNA-binding</keyword>
<dbReference type="OrthoDB" id="3246846at2759"/>
<evidence type="ECO:0000313" key="3">
    <source>
        <dbReference type="EMBL" id="KAF5347689.1"/>
    </source>
</evidence>
<evidence type="ECO:0000256" key="1">
    <source>
        <dbReference type="PROSITE-ProRule" id="PRU00266"/>
    </source>
</evidence>
<dbReference type="PROSITE" id="PS50137">
    <property type="entry name" value="DS_RBD"/>
    <property type="match status" value="1"/>
</dbReference>
<reference evidence="3 4" key="1">
    <citation type="journal article" date="2020" name="ISME J.">
        <title>Uncovering the hidden diversity of litter-decomposition mechanisms in mushroom-forming fungi.</title>
        <authorList>
            <person name="Floudas D."/>
            <person name="Bentzer J."/>
            <person name="Ahren D."/>
            <person name="Johansson T."/>
            <person name="Persson P."/>
            <person name="Tunlid A."/>
        </authorList>
    </citation>
    <scope>NUCLEOTIDE SEQUENCE [LARGE SCALE GENOMIC DNA]</scope>
    <source>
        <strain evidence="3 4">CBS 291.85</strain>
    </source>
</reference>
<dbReference type="InterPro" id="IPR014720">
    <property type="entry name" value="dsRBD_dom"/>
</dbReference>
<feature type="domain" description="DRBM" evidence="2">
    <location>
        <begin position="5"/>
        <end position="71"/>
    </location>
</feature>
<sequence length="75" mass="8383">MQPVEYRMTLNNWAQANKKEICWETFTSGAAHAPVWTAVVVIDSEYSRADGKTLGSAKEEAARKALQVIESLEQQ</sequence>
<dbReference type="SUPFAM" id="SSF54768">
    <property type="entry name" value="dsRNA-binding domain-like"/>
    <property type="match status" value="1"/>
</dbReference>
<dbReference type="AlphaFoldDB" id="A0A8H5CTF5"/>
<dbReference type="Gene3D" id="3.30.160.20">
    <property type="match status" value="1"/>
</dbReference>
<protein>
    <recommendedName>
        <fullName evidence="2">DRBM domain-containing protein</fullName>
    </recommendedName>
</protein>
<organism evidence="3 4">
    <name type="scientific">Tetrapyrgos nigripes</name>
    <dbReference type="NCBI Taxonomy" id="182062"/>
    <lineage>
        <taxon>Eukaryota</taxon>
        <taxon>Fungi</taxon>
        <taxon>Dikarya</taxon>
        <taxon>Basidiomycota</taxon>
        <taxon>Agaricomycotina</taxon>
        <taxon>Agaricomycetes</taxon>
        <taxon>Agaricomycetidae</taxon>
        <taxon>Agaricales</taxon>
        <taxon>Marasmiineae</taxon>
        <taxon>Marasmiaceae</taxon>
        <taxon>Tetrapyrgos</taxon>
    </lineage>
</organism>
<dbReference type="Pfam" id="PF00035">
    <property type="entry name" value="dsrm"/>
    <property type="match status" value="1"/>
</dbReference>
<name>A0A8H5CTF5_9AGAR</name>
<dbReference type="EMBL" id="JAACJM010000090">
    <property type="protein sequence ID" value="KAF5347689.1"/>
    <property type="molecule type" value="Genomic_DNA"/>
</dbReference>
<evidence type="ECO:0000259" key="2">
    <source>
        <dbReference type="PROSITE" id="PS50137"/>
    </source>
</evidence>
<proteinExistence type="predicted"/>
<comment type="caution">
    <text evidence="3">The sequence shown here is derived from an EMBL/GenBank/DDBJ whole genome shotgun (WGS) entry which is preliminary data.</text>
</comment>
<dbReference type="GO" id="GO:0003723">
    <property type="term" value="F:RNA binding"/>
    <property type="evidence" value="ECO:0007669"/>
    <property type="project" value="UniProtKB-UniRule"/>
</dbReference>
<dbReference type="Proteomes" id="UP000559256">
    <property type="component" value="Unassembled WGS sequence"/>
</dbReference>